<dbReference type="Proteomes" id="UP000322783">
    <property type="component" value="Unassembled WGS sequence"/>
</dbReference>
<name>A0A5D6WNX2_9FIRM</name>
<dbReference type="EMBL" id="VTOZ01000004">
    <property type="protein sequence ID" value="TYZ30261.1"/>
    <property type="molecule type" value="Genomic_DNA"/>
</dbReference>
<evidence type="ECO:0000313" key="1">
    <source>
        <dbReference type="EMBL" id="TYZ30261.1"/>
    </source>
</evidence>
<protein>
    <submittedName>
        <fullName evidence="1">Uncharacterized protein</fullName>
    </submittedName>
</protein>
<evidence type="ECO:0000313" key="2">
    <source>
        <dbReference type="Proteomes" id="UP000322783"/>
    </source>
</evidence>
<organism evidence="1 2">
    <name type="scientific">Selenomonas caprae</name>
    <dbReference type="NCBI Taxonomy" id="2606905"/>
    <lineage>
        <taxon>Bacteria</taxon>
        <taxon>Bacillati</taxon>
        <taxon>Bacillota</taxon>
        <taxon>Negativicutes</taxon>
        <taxon>Selenomonadales</taxon>
        <taxon>Selenomonadaceae</taxon>
        <taxon>Selenomonas</taxon>
    </lineage>
</organism>
<gene>
    <name evidence="1" type="ORF">FZ041_03000</name>
</gene>
<keyword evidence="2" id="KW-1185">Reference proteome</keyword>
<accession>A0A5D6WNX2</accession>
<dbReference type="AlphaFoldDB" id="A0A5D6WNX2"/>
<dbReference type="RefSeq" id="WP_149188460.1">
    <property type="nucleotide sequence ID" value="NZ_VTOZ01000004.1"/>
</dbReference>
<comment type="caution">
    <text evidence="1">The sequence shown here is derived from an EMBL/GenBank/DDBJ whole genome shotgun (WGS) entry which is preliminary data.</text>
</comment>
<reference evidence="1 2" key="1">
    <citation type="submission" date="2019-08" db="EMBL/GenBank/DDBJ databases">
        <title>Selenomonas sp. mPRGC5 and Selenomonas sp. mPRGC8 isolated from ruminal fluid of dairy goat (Capra hircus).</title>
        <authorList>
            <person name="Poothong S."/>
            <person name="Nuengjamnong C."/>
            <person name="Tanasupawat S."/>
        </authorList>
    </citation>
    <scope>NUCLEOTIDE SEQUENCE [LARGE SCALE GENOMIC DNA]</scope>
    <source>
        <strain evidence="2">mPRGC8</strain>
    </source>
</reference>
<proteinExistence type="predicted"/>
<sequence length="218" mass="25443">MNNMDGKEKILTMINKVIIEMEQLYDTASLQTGMVGLVYKRYKKAKDFLSKGGDPLDDASQFTIMGGVRAYIDDYDVDLTDSKEIIEYMTKTERAVKEYMRKKKGISAFRRITKKEIEIEDLKQEEISRKENYGYLGLWTVVRDIPNAEKSADGYYEEIFFDVNRKSLYGVVVKEKLKLKIDWPNVILGLYQHPSDINTIMDDIKRIEKIYKNSLDDN</sequence>